<accession>A0A2A4EVX3</accession>
<evidence type="ECO:0000313" key="2">
    <source>
        <dbReference type="Proteomes" id="UP000217994"/>
    </source>
</evidence>
<dbReference type="EMBL" id="MTZU01000127">
    <property type="protein sequence ID" value="PCE24229.1"/>
    <property type="molecule type" value="Genomic_DNA"/>
</dbReference>
<evidence type="ECO:0000313" key="1">
    <source>
        <dbReference type="EMBL" id="PCE24229.1"/>
    </source>
</evidence>
<dbReference type="Proteomes" id="UP000217994">
    <property type="component" value="Unassembled WGS sequence"/>
</dbReference>
<feature type="non-terminal residue" evidence="1">
    <location>
        <position position="1"/>
    </location>
</feature>
<proteinExistence type="predicted"/>
<comment type="caution">
    <text evidence="1">The sequence shown here is derived from an EMBL/GenBank/DDBJ whole genome shotgun (WGS) entry which is preliminary data.</text>
</comment>
<gene>
    <name evidence="1" type="ORF">BZL54_34305</name>
</gene>
<dbReference type="AlphaFoldDB" id="A0A2A4EVX3"/>
<sequence>GEPEPLAAAHALPAVLSARQAPALIGVYGPAADGVWRETARGFVVPDDWPEQARAFAAKVD</sequence>
<reference evidence="1 2" key="1">
    <citation type="submission" date="2017-01" db="EMBL/GenBank/DDBJ databases">
        <title>Whole-Genome Shotgun Sequencing of Two beta-Proteobacterial Species in Search of the Bulgecin Biosynthetic Cluster.</title>
        <authorList>
            <person name="Horsman M.E."/>
            <person name="Marous D.R."/>
            <person name="Li R."/>
            <person name="Oliver R.A."/>
            <person name="Byun B."/>
            <person name="Emrich S.J."/>
            <person name="Boggess B."/>
            <person name="Townsend C.A."/>
            <person name="Mobashery S."/>
        </authorList>
    </citation>
    <scope>NUCLEOTIDE SEQUENCE [LARGE SCALE GENOMIC DNA]</scope>
    <source>
        <strain evidence="1 2">ATCC 31433</strain>
    </source>
</reference>
<organism evidence="1 2">
    <name type="scientific">Burkholderia ubonensis subsp. mesacidophila</name>
    <dbReference type="NCBI Taxonomy" id="265293"/>
    <lineage>
        <taxon>Bacteria</taxon>
        <taxon>Pseudomonadati</taxon>
        <taxon>Pseudomonadota</taxon>
        <taxon>Betaproteobacteria</taxon>
        <taxon>Burkholderiales</taxon>
        <taxon>Burkholderiaceae</taxon>
        <taxon>Burkholderia</taxon>
        <taxon>Burkholderia cepacia complex</taxon>
    </lineage>
</organism>
<name>A0A2A4EVX3_9BURK</name>
<protein>
    <submittedName>
        <fullName evidence="1">Uncharacterized protein</fullName>
    </submittedName>
</protein>